<evidence type="ECO:0000313" key="2">
    <source>
        <dbReference type="EMBL" id="CAE7305411.1"/>
    </source>
</evidence>
<evidence type="ECO:0000256" key="1">
    <source>
        <dbReference type="SAM" id="MobiDB-lite"/>
    </source>
</evidence>
<evidence type="ECO:0000313" key="3">
    <source>
        <dbReference type="Proteomes" id="UP000604046"/>
    </source>
</evidence>
<keyword evidence="3" id="KW-1185">Reference proteome</keyword>
<comment type="caution">
    <text evidence="2">The sequence shown here is derived from an EMBL/GenBank/DDBJ whole genome shotgun (WGS) entry which is preliminary data.</text>
</comment>
<proteinExistence type="predicted"/>
<feature type="region of interest" description="Disordered" evidence="1">
    <location>
        <begin position="1"/>
        <end position="20"/>
    </location>
</feature>
<dbReference type="Proteomes" id="UP000604046">
    <property type="component" value="Unassembled WGS sequence"/>
</dbReference>
<accession>A0A812NG84</accession>
<gene>
    <name evidence="2" type="ORF">SNAT2548_LOCUS16053</name>
</gene>
<protein>
    <submittedName>
        <fullName evidence="2">Uncharacterized protein</fullName>
    </submittedName>
</protein>
<reference evidence="2" key="1">
    <citation type="submission" date="2021-02" db="EMBL/GenBank/DDBJ databases">
        <authorList>
            <person name="Dougan E. K."/>
            <person name="Rhodes N."/>
            <person name="Thang M."/>
            <person name="Chan C."/>
        </authorList>
    </citation>
    <scope>NUCLEOTIDE SEQUENCE</scope>
</reference>
<dbReference type="AlphaFoldDB" id="A0A812NG84"/>
<sequence length="76" mass="8688">MAAVRKSRSSREGSLMGRDEEEMPFLEKEIKGYKQVICQPASLLLVFVPFGFMGRTMEWTLGQRALRQCADSMMLI</sequence>
<organism evidence="2 3">
    <name type="scientific">Symbiodinium natans</name>
    <dbReference type="NCBI Taxonomy" id="878477"/>
    <lineage>
        <taxon>Eukaryota</taxon>
        <taxon>Sar</taxon>
        <taxon>Alveolata</taxon>
        <taxon>Dinophyceae</taxon>
        <taxon>Suessiales</taxon>
        <taxon>Symbiodiniaceae</taxon>
        <taxon>Symbiodinium</taxon>
    </lineage>
</organism>
<name>A0A812NG84_9DINO</name>
<dbReference type="EMBL" id="CAJNDS010002072">
    <property type="protein sequence ID" value="CAE7305411.1"/>
    <property type="molecule type" value="Genomic_DNA"/>
</dbReference>